<evidence type="ECO:0000313" key="2">
    <source>
        <dbReference type="Proteomes" id="UP000265864"/>
    </source>
</evidence>
<reference evidence="1 2" key="1">
    <citation type="submission" date="2018-09" db="EMBL/GenBank/DDBJ databases">
        <title>Yersinia kristensenii subsp. rochesterensis subsp. nov., Isolated from Human Feces.</title>
        <authorList>
            <person name="Cunningham S.A."/>
            <person name="Jeraldo P."/>
            <person name="Patel R."/>
        </authorList>
    </citation>
    <scope>NUCLEOTIDE SEQUENCE [LARGE SCALE GENOMIC DNA]</scope>
    <source>
        <strain evidence="1 2">ATCC BAA-2637</strain>
    </source>
</reference>
<protein>
    <submittedName>
        <fullName evidence="1">DUF2971 domain-containing protein</fullName>
    </submittedName>
</protein>
<sequence length="208" mass="24093">MTKVSYRRYTDLPALIHILTNRTLTLLDPSFWDDKNDSYFLATYKEKKELQSVLALCFTKESETYHHWRVFSSGASGACINFNPEQLETAFARAKGVKFKEVNYLALKELRENRPTIAQLPFVKRIPYKHEKEFRALWESESDKVGFLDVPIDIASITRITLSPWMHPSLREDVVKLLKMIDGCKSIPIVRSTLTENARWKSYGASAR</sequence>
<dbReference type="AlphaFoldDB" id="A0A8D4N350"/>
<name>A0A8D4N350_9GAMM</name>
<accession>A0A8D4N350</accession>
<proteinExistence type="predicted"/>
<gene>
    <name evidence="1" type="ORF">DXZ79_03040</name>
</gene>
<organism evidence="1 2">
    <name type="scientific">Yersinia rochesterensis</name>
    <dbReference type="NCBI Taxonomy" id="1604335"/>
    <lineage>
        <taxon>Bacteria</taxon>
        <taxon>Pseudomonadati</taxon>
        <taxon>Pseudomonadota</taxon>
        <taxon>Gammaproteobacteria</taxon>
        <taxon>Enterobacterales</taxon>
        <taxon>Yersiniaceae</taxon>
        <taxon>Yersinia</taxon>
    </lineage>
</organism>
<dbReference type="EMBL" id="CP032482">
    <property type="protein sequence ID" value="AYD42807.1"/>
    <property type="molecule type" value="Genomic_DNA"/>
</dbReference>
<evidence type="ECO:0000313" key="1">
    <source>
        <dbReference type="EMBL" id="AYD42807.1"/>
    </source>
</evidence>
<dbReference type="Proteomes" id="UP000265864">
    <property type="component" value="Chromosome"/>
</dbReference>